<dbReference type="EMBL" id="CP001932">
    <property type="protein sequence ID" value="ADD05540.1"/>
    <property type="molecule type" value="Genomic_DNA"/>
</dbReference>
<proteinExistence type="predicted"/>
<keyword evidence="4" id="KW-1185">Reference proteome</keyword>
<dbReference type="GeneID" id="8824811"/>
<dbReference type="PATRIC" id="fig|547559.17.peg.2086"/>
<feature type="domain" description="DUF7344" evidence="1">
    <location>
        <begin position="26"/>
        <end position="102"/>
    </location>
</feature>
<accession>D3SVD2</accession>
<evidence type="ECO:0000313" key="2">
    <source>
        <dbReference type="EMBL" id="ADD05540.1"/>
    </source>
</evidence>
<dbReference type="STRING" id="547559.Nmag_1969"/>
<dbReference type="InterPro" id="IPR055768">
    <property type="entry name" value="DUF7344"/>
</dbReference>
<dbReference type="Proteomes" id="UP000001879">
    <property type="component" value="Chromosome"/>
</dbReference>
<name>D3SVD2_NATMM</name>
<dbReference type="Pfam" id="PF24035">
    <property type="entry name" value="DUF7344"/>
    <property type="match status" value="1"/>
</dbReference>
<dbReference type="PaxDb" id="547559-Nmag_1969"/>
<sequence length="118" mass="13125">MKNEIDDLSPLADAVSGRALDEWLGLLANREMQITLAYLYDHPKTTVNELATAIAGKTAAEEGRIAAESDYDDAYIYLYHSILPRLDDHELLEFDAEEQTVRDVDVPPAIYTVLGIGE</sequence>
<reference evidence="2 4" key="2">
    <citation type="journal article" date="2012" name="BMC Genomics">
        <title>A comparative genomics perspective on the genetic content of the alkaliphilic haloarchaeon Natrialba magadii ATCC 43099T.</title>
        <authorList>
            <person name="Siddaramappa S."/>
            <person name="Challacombe J.F."/>
            <person name="Decastro R.E."/>
            <person name="Pfeiffer F."/>
            <person name="Sastre D.E."/>
            <person name="Gimenez M.I."/>
            <person name="Paggi R.A."/>
            <person name="Detter J.C."/>
            <person name="Davenport K.W."/>
            <person name="Goodwin L.A."/>
            <person name="Kyrpides N."/>
            <person name="Tapia R."/>
            <person name="Pitluck S."/>
            <person name="Lucas S."/>
            <person name="Woyke T."/>
            <person name="Maupin-Furlow J.A."/>
        </authorList>
    </citation>
    <scope>NUCLEOTIDE SEQUENCE [LARGE SCALE GENOMIC DNA]</scope>
    <source>
        <strain evidence="2">ATCC 43099</strain>
        <strain evidence="4">ATCC 43099 / DSM 3394 / CCM 3739 / CIP 104546 / IAM 13178 / JCM 8861 / NBRC 102185 / NCIMB 2190 / MS3</strain>
    </source>
</reference>
<dbReference type="OrthoDB" id="247722at2157"/>
<reference evidence="3 5" key="3">
    <citation type="journal article" date="2014" name="PLoS Genet.">
        <title>Phylogenetically driven sequencing of extremely halophilic archaea reveals strategies for static and dynamic osmo-response.</title>
        <authorList>
            <person name="Becker E.A."/>
            <person name="Seitzer P.M."/>
            <person name="Tritt A."/>
            <person name="Larsen D."/>
            <person name="Krusor M."/>
            <person name="Yao A.I."/>
            <person name="Wu D."/>
            <person name="Madern D."/>
            <person name="Eisen J.A."/>
            <person name="Darling A.E."/>
            <person name="Facciotti M.T."/>
        </authorList>
    </citation>
    <scope>NUCLEOTIDE SEQUENCE [LARGE SCALE GENOMIC DNA]</scope>
    <source>
        <strain evidence="5">ATCC 43099 / DSM 3394 / CCM 3739 / CIP 104546 / IAM 13178 / JCM 8861 / NBRC 102185 / NCIMB 2190 / MS3</strain>
        <strain evidence="3">MS-3</strain>
    </source>
</reference>
<protein>
    <recommendedName>
        <fullName evidence="1">DUF7344 domain-containing protein</fullName>
    </recommendedName>
</protein>
<dbReference type="KEGG" id="nmg:Nmag_1969"/>
<dbReference type="HOGENOM" id="CLU_131305_2_1_2"/>
<organism evidence="2 4">
    <name type="scientific">Natrialba magadii (strain ATCC 43099 / DSM 3394 / CCM 3739 / CIP 104546 / IAM 13178 / JCM 8861 / NBRC 102185 / NCIMB 2190 / MS3)</name>
    <name type="common">Natronobacterium magadii</name>
    <dbReference type="NCBI Taxonomy" id="547559"/>
    <lineage>
        <taxon>Archaea</taxon>
        <taxon>Methanobacteriati</taxon>
        <taxon>Methanobacteriota</taxon>
        <taxon>Stenosarchaea group</taxon>
        <taxon>Halobacteria</taxon>
        <taxon>Halobacteriales</taxon>
        <taxon>Natrialbaceae</taxon>
        <taxon>Natrialba</taxon>
    </lineage>
</organism>
<evidence type="ECO:0000313" key="5">
    <source>
        <dbReference type="Proteomes" id="UP000011543"/>
    </source>
</evidence>
<dbReference type="Proteomes" id="UP000011543">
    <property type="component" value="Unassembled WGS sequence"/>
</dbReference>
<reference evidence="4" key="1">
    <citation type="submission" date="2010-02" db="EMBL/GenBank/DDBJ databases">
        <title>Complete sequence of chromosome of Natrialba magadii ATCC 43099.</title>
        <authorList>
            <consortium name="US DOE Joint Genome Institute"/>
            <person name="Lucas S."/>
            <person name="Copeland A."/>
            <person name="Lapidus A."/>
            <person name="Cheng J.-F."/>
            <person name="Bruce D."/>
            <person name="Goodwin L."/>
            <person name="Pitluck S."/>
            <person name="Davenport K."/>
            <person name="Saunders E."/>
            <person name="Detter J.C."/>
            <person name="Han C."/>
            <person name="Tapia R."/>
            <person name="Land M."/>
            <person name="Hauser L."/>
            <person name="Kyrpides N."/>
            <person name="Mikhailova N."/>
            <person name="De Castro R.E."/>
            <person name="Maupin-Furlow J.A."/>
            <person name="Woyke T."/>
        </authorList>
    </citation>
    <scope>NUCLEOTIDE SEQUENCE [LARGE SCALE GENOMIC DNA]</scope>
    <source>
        <strain evidence="4">ATCC 43099 / DSM 3394 / CCM 3739 / CIP 104546 / IAM 13178 / JCM 8861 / NBRC 102185 / NCIMB 2190 / MS3</strain>
    </source>
</reference>
<evidence type="ECO:0000313" key="4">
    <source>
        <dbReference type="Proteomes" id="UP000001879"/>
    </source>
</evidence>
<evidence type="ECO:0000259" key="1">
    <source>
        <dbReference type="Pfam" id="PF24035"/>
    </source>
</evidence>
<dbReference type="AlphaFoldDB" id="D3SVD2"/>
<dbReference type="RefSeq" id="WP_004267483.1">
    <property type="nucleotide sequence ID" value="NC_013922.1"/>
</dbReference>
<evidence type="ECO:0000313" key="3">
    <source>
        <dbReference type="EMBL" id="ELY29498.1"/>
    </source>
</evidence>
<reference evidence="2" key="4">
    <citation type="submission" date="2016-09" db="EMBL/GenBank/DDBJ databases">
        <authorList>
            <person name="Pfeiffer F."/>
        </authorList>
    </citation>
    <scope>NUCLEOTIDE SEQUENCE</scope>
    <source>
        <strain evidence="2">ATCC 43099</strain>
    </source>
</reference>
<dbReference type="EMBL" id="AOHS01000036">
    <property type="protein sequence ID" value="ELY29498.1"/>
    <property type="molecule type" value="Genomic_DNA"/>
</dbReference>
<gene>
    <name evidence="2" type="ordered locus">Nmag_1969</name>
    <name evidence="3" type="ORF">C500_10553</name>
</gene>
<dbReference type="eggNOG" id="arCOG03828">
    <property type="taxonomic scope" value="Archaea"/>
</dbReference>